<keyword evidence="8" id="KW-0539">Nucleus</keyword>
<gene>
    <name evidence="12" type="ORF">ABEB36_004111</name>
</gene>
<dbReference type="GO" id="GO:0005634">
    <property type="term" value="C:nucleus"/>
    <property type="evidence" value="ECO:0007669"/>
    <property type="project" value="UniProtKB-SubCell"/>
</dbReference>
<accession>A0ABD1F277</accession>
<feature type="repeat" description="WD" evidence="9">
    <location>
        <begin position="61"/>
        <end position="102"/>
    </location>
</feature>
<dbReference type="InterPro" id="IPR019775">
    <property type="entry name" value="WD40_repeat_CS"/>
</dbReference>
<keyword evidence="4" id="KW-0677">Repeat</keyword>
<dbReference type="PROSITE" id="PS50294">
    <property type="entry name" value="WD_REPEATS_REGION"/>
    <property type="match status" value="2"/>
</dbReference>
<dbReference type="EMBL" id="JBDJPC010000003">
    <property type="protein sequence ID" value="KAL1509357.1"/>
    <property type="molecule type" value="Genomic_DNA"/>
</dbReference>
<protein>
    <recommendedName>
        <fullName evidence="11">CAF1B/HIR1 beta-propeller domain-containing protein</fullName>
    </recommendedName>
</protein>
<evidence type="ECO:0000256" key="5">
    <source>
        <dbReference type="ARBA" id="ARBA00022763"/>
    </source>
</evidence>
<feature type="region of interest" description="Disordered" evidence="10">
    <location>
        <begin position="755"/>
        <end position="793"/>
    </location>
</feature>
<dbReference type="GO" id="GO:0006281">
    <property type="term" value="P:DNA repair"/>
    <property type="evidence" value="ECO:0007669"/>
    <property type="project" value="UniProtKB-KW"/>
</dbReference>
<evidence type="ECO:0000313" key="13">
    <source>
        <dbReference type="Proteomes" id="UP001566132"/>
    </source>
</evidence>
<dbReference type="PROSITE" id="PS50082">
    <property type="entry name" value="WD_REPEATS_2"/>
    <property type="match status" value="3"/>
</dbReference>
<evidence type="ECO:0000256" key="2">
    <source>
        <dbReference type="ARBA" id="ARBA00007306"/>
    </source>
</evidence>
<evidence type="ECO:0000256" key="4">
    <source>
        <dbReference type="ARBA" id="ARBA00022737"/>
    </source>
</evidence>
<dbReference type="InterPro" id="IPR001680">
    <property type="entry name" value="WD40_rpt"/>
</dbReference>
<organism evidence="12 13">
    <name type="scientific">Hypothenemus hampei</name>
    <name type="common">Coffee berry borer</name>
    <dbReference type="NCBI Taxonomy" id="57062"/>
    <lineage>
        <taxon>Eukaryota</taxon>
        <taxon>Metazoa</taxon>
        <taxon>Ecdysozoa</taxon>
        <taxon>Arthropoda</taxon>
        <taxon>Hexapoda</taxon>
        <taxon>Insecta</taxon>
        <taxon>Pterygota</taxon>
        <taxon>Neoptera</taxon>
        <taxon>Endopterygota</taxon>
        <taxon>Coleoptera</taxon>
        <taxon>Polyphaga</taxon>
        <taxon>Cucujiformia</taxon>
        <taxon>Curculionidae</taxon>
        <taxon>Scolytinae</taxon>
        <taxon>Hypothenemus</taxon>
    </lineage>
</organism>
<evidence type="ECO:0000313" key="12">
    <source>
        <dbReference type="EMBL" id="KAL1509357.1"/>
    </source>
</evidence>
<dbReference type="InterPro" id="IPR036322">
    <property type="entry name" value="WD40_repeat_dom_sf"/>
</dbReference>
<dbReference type="InterPro" id="IPR015943">
    <property type="entry name" value="WD40/YVTN_repeat-like_dom_sf"/>
</dbReference>
<evidence type="ECO:0000256" key="7">
    <source>
        <dbReference type="ARBA" id="ARBA00023204"/>
    </source>
</evidence>
<dbReference type="PROSITE" id="PS00678">
    <property type="entry name" value="WD_REPEATS_1"/>
    <property type="match status" value="1"/>
</dbReference>
<dbReference type="Gene3D" id="2.130.10.10">
    <property type="entry name" value="YVTN repeat-like/Quinoprotein amine dehydrogenase"/>
    <property type="match status" value="2"/>
</dbReference>
<comment type="subcellular location">
    <subcellularLocation>
        <location evidence="1">Nucleus</location>
    </subcellularLocation>
</comment>
<keyword evidence="5" id="KW-0227">DNA damage</keyword>
<keyword evidence="6" id="KW-0156">Chromatin regulator</keyword>
<feature type="repeat" description="WD" evidence="9">
    <location>
        <begin position="118"/>
        <end position="159"/>
    </location>
</feature>
<dbReference type="Proteomes" id="UP001566132">
    <property type="component" value="Unassembled WGS sequence"/>
</dbReference>
<name>A0ABD1F277_HYPHA</name>
<evidence type="ECO:0000256" key="6">
    <source>
        <dbReference type="ARBA" id="ARBA00022853"/>
    </source>
</evidence>
<proteinExistence type="inferred from homology"/>
<dbReference type="InterPro" id="IPR045145">
    <property type="entry name" value="PTHR15271"/>
</dbReference>
<keyword evidence="13" id="KW-1185">Reference proteome</keyword>
<evidence type="ECO:0000259" key="11">
    <source>
        <dbReference type="Pfam" id="PF24105"/>
    </source>
</evidence>
<sequence>MKCTIPEISWHNREPVFSVDIYPENPKFYKLASGGSDCHVLIWQMTIAENGAVNQEVISDLTKHQRSVNCVRWSPSGKYLASGDDDATIIIWQLKTDNIPLLEGDNGDKEIWIVYKIMRGHKEDVYDICWSVDSLKILTGSVDNTAILWDVHKGKMDHILSDHKGFVQGVAWDPKNRVIATISTDKVCRIFDSSGKQIKARIQKGKFTTVPEGHELRDKDVKYFYDDTFKSFFRRLQFTPDGSLLIIPSGHIEFDTYNTNPINATLIFKLDNLSCPSVILPIPRQSSTVVRCCPILFQLREDGFDPVIKLPYRMIFAVGTDHDVVLYDTQQIWPIARFQDMHYTRMTDVTWSQDGLLLVASSTDGFCSLITFEKDELGLPWVPVEETSDEKLLEMTGCKEALVNSESVNVNDKDLQIQETQKEEIKKRPSFLEQWALKGQKKRKPEETDKEINRKVRNLSHTIQNTGVSNIETIVMNDSPPEESVNSTGTNENKVTTRKRIKPILVEPPTGEIKAYKKEVKGATTMSFDSDEDLTPNEQQQLCRASQDIQEFFSRKPIETSKENNIQLLGQHSDAKPIAVRRKPRKLESNIEQNTISKETPISVSKLNENNHLKEPAVIELIDSDNEEYIDTPKKQKSNKNVETSKSNLSTLLVKGKTSITPKKPTNTLLNFLQRSTEKDKKLKNNPKKAQNDIAIENVVTPKSGSSEDMKKDKHEKDCILLFDDKTEEFCLQLDESPEKNLKYDVTIIDEGQKNDIKVDNKKDVPGSSTTPKTPRRVPLITLSSPSCKPKKL</sequence>
<comment type="similarity">
    <text evidence="2">Belongs to the WD repeat HIR1 family.</text>
</comment>
<dbReference type="AlphaFoldDB" id="A0ABD1F277"/>
<keyword evidence="3 9" id="KW-0853">WD repeat</keyword>
<comment type="caution">
    <text evidence="12">The sequence shown here is derived from an EMBL/GenBank/DDBJ whole genome shotgun (WGS) entry which is preliminary data.</text>
</comment>
<feature type="repeat" description="WD" evidence="9">
    <location>
        <begin position="160"/>
        <end position="192"/>
    </location>
</feature>
<dbReference type="PANTHER" id="PTHR15271:SF4">
    <property type="entry name" value="CHROMATIN ASSEMBLY FACTOR 1 SUBUNIT B"/>
    <property type="match status" value="1"/>
</dbReference>
<evidence type="ECO:0000256" key="1">
    <source>
        <dbReference type="ARBA" id="ARBA00004123"/>
    </source>
</evidence>
<evidence type="ECO:0000256" key="3">
    <source>
        <dbReference type="ARBA" id="ARBA00022574"/>
    </source>
</evidence>
<dbReference type="SMART" id="SM00320">
    <property type="entry name" value="WD40"/>
    <property type="match status" value="5"/>
</dbReference>
<evidence type="ECO:0000256" key="8">
    <source>
        <dbReference type="ARBA" id="ARBA00023242"/>
    </source>
</evidence>
<dbReference type="Pfam" id="PF24105">
    <property type="entry name" value="Beta-prop_CAF1B_HIR1"/>
    <property type="match status" value="1"/>
</dbReference>
<keyword evidence="7" id="KW-0234">DNA repair</keyword>
<feature type="domain" description="CAF1B/HIR1 beta-propeller" evidence="11">
    <location>
        <begin position="1"/>
        <end position="377"/>
    </location>
</feature>
<reference evidence="12 13" key="1">
    <citation type="submission" date="2024-05" db="EMBL/GenBank/DDBJ databases">
        <title>Genetic variation in Jamaican populations of the coffee berry borer (Hypothenemus hampei).</title>
        <authorList>
            <person name="Errbii M."/>
            <person name="Myrie A."/>
        </authorList>
    </citation>
    <scope>NUCLEOTIDE SEQUENCE [LARGE SCALE GENOMIC DNA]</scope>
    <source>
        <strain evidence="12">JA-Hopewell-2020-01-JO</strain>
        <tissue evidence="12">Whole body</tissue>
    </source>
</reference>
<evidence type="ECO:0000256" key="9">
    <source>
        <dbReference type="PROSITE-ProRule" id="PRU00221"/>
    </source>
</evidence>
<dbReference type="SUPFAM" id="SSF50978">
    <property type="entry name" value="WD40 repeat-like"/>
    <property type="match status" value="1"/>
</dbReference>
<dbReference type="InterPro" id="IPR055410">
    <property type="entry name" value="Beta-prop_CAF1B_HIR1"/>
</dbReference>
<feature type="compositionally biased region" description="Basic and acidic residues" evidence="10">
    <location>
        <begin position="755"/>
        <end position="765"/>
    </location>
</feature>
<dbReference type="GO" id="GO:0006325">
    <property type="term" value="P:chromatin organization"/>
    <property type="evidence" value="ECO:0007669"/>
    <property type="project" value="UniProtKB-KW"/>
</dbReference>
<dbReference type="PANTHER" id="PTHR15271">
    <property type="entry name" value="CHROMATIN ASSEMBLY FACTOR 1 SUBUNIT B"/>
    <property type="match status" value="1"/>
</dbReference>
<evidence type="ECO:0000256" key="10">
    <source>
        <dbReference type="SAM" id="MobiDB-lite"/>
    </source>
</evidence>